<reference evidence="2" key="1">
    <citation type="submission" date="2014-03" db="EMBL/GenBank/DDBJ databases">
        <authorList>
            <person name="Urmite Genomes U."/>
        </authorList>
    </citation>
    <scope>NUCLEOTIDE SEQUENCE [LARGE SCALE GENOMIC DNA]</scope>
    <source>
        <strain evidence="2">HD-03</strain>
    </source>
</reference>
<evidence type="ECO:0008006" key="3">
    <source>
        <dbReference type="Google" id="ProtNLM"/>
    </source>
</evidence>
<evidence type="ECO:0000313" key="1">
    <source>
        <dbReference type="EMBL" id="CDQ23689.1"/>
    </source>
</evidence>
<gene>
    <name evidence="1" type="ORF">BN983_01940</name>
</gene>
<comment type="caution">
    <text evidence="1">The sequence shown here is derived from an EMBL/GenBank/DDBJ whole genome shotgun (WGS) entry which is preliminary data.</text>
</comment>
<evidence type="ECO:0000313" key="2">
    <source>
        <dbReference type="Proteomes" id="UP000028868"/>
    </source>
</evidence>
<sequence length="352" mass="40088">MKRVFFMLLIISFLGVGCSNDVLNKQFDEEDVTYLSNENNIFDSGKELKLLNQSDQVATSSIPFTLVKAFIPDDSYVKTMNIQGSESFTYLTLAHGKSAISGKVVVENSTDEAIEFQAVFLQGNKATEFKPKDSKEWSKSLNFSVPSKTSMSLPVEVAINKEGMQELSFVPIEKVPSNEKLSNETINNFRFFLQLDDVNIDNNSLEEQSFELNNEQIASLKNPLPSPEWYGKDKKEVTFIEEDGEFFSKQSVEGIKLNQIPYSTSVDVVLFDEYGNSSLIKENVSIKKNEESYISLNEDLINEMYDEKMRQYIMVTNNREEDILADIRALKDKQKPFPTSYQGIIELHPVKK</sequence>
<dbReference type="PROSITE" id="PS51257">
    <property type="entry name" value="PROKAR_LIPOPROTEIN"/>
    <property type="match status" value="1"/>
</dbReference>
<dbReference type="OrthoDB" id="2543755at2"/>
<dbReference type="AlphaFoldDB" id="A0A024P3V5"/>
<dbReference type="RefSeq" id="WP_035508024.1">
    <property type="nucleotide sequence ID" value="NZ_CCDH010000003.1"/>
</dbReference>
<reference evidence="1 2" key="2">
    <citation type="submission" date="2014-05" db="EMBL/GenBank/DDBJ databases">
        <title>Draft genome sequence of Halobacillus karajensis HK-03.</title>
        <authorList>
            <person name="Khelaifia S."/>
            <person name="Croce O."/>
            <person name="Lagier J.C."/>
            <person name="Raoult D."/>
        </authorList>
    </citation>
    <scope>NUCLEOTIDE SEQUENCE [LARGE SCALE GENOMIC DNA]</scope>
    <source>
        <strain evidence="1 2">HD-03</strain>
    </source>
</reference>
<protein>
    <recommendedName>
        <fullName evidence="3">Lipoprotein</fullName>
    </recommendedName>
</protein>
<accession>A0A024P3V5</accession>
<name>A0A024P3V5_9BACI</name>
<dbReference type="Proteomes" id="UP000028868">
    <property type="component" value="Unassembled WGS sequence"/>
</dbReference>
<proteinExistence type="predicted"/>
<organism evidence="1 2">
    <name type="scientific">Halobacillus karajensis</name>
    <dbReference type="NCBI Taxonomy" id="195088"/>
    <lineage>
        <taxon>Bacteria</taxon>
        <taxon>Bacillati</taxon>
        <taxon>Bacillota</taxon>
        <taxon>Bacilli</taxon>
        <taxon>Bacillales</taxon>
        <taxon>Bacillaceae</taxon>
        <taxon>Halobacillus</taxon>
    </lineage>
</organism>
<dbReference type="EMBL" id="CCDI010000002">
    <property type="protein sequence ID" value="CDQ23689.1"/>
    <property type="molecule type" value="Genomic_DNA"/>
</dbReference>
<keyword evidence="2" id="KW-1185">Reference proteome</keyword>